<protein>
    <submittedName>
        <fullName evidence="1">Uncharacterized protein</fullName>
    </submittedName>
</protein>
<reference evidence="1" key="1">
    <citation type="submission" date="2021-02" db="EMBL/GenBank/DDBJ databases">
        <authorList>
            <person name="Dougan E. K."/>
            <person name="Rhodes N."/>
            <person name="Thang M."/>
            <person name="Chan C."/>
        </authorList>
    </citation>
    <scope>NUCLEOTIDE SEQUENCE</scope>
</reference>
<evidence type="ECO:0000313" key="2">
    <source>
        <dbReference type="Proteomes" id="UP000626109"/>
    </source>
</evidence>
<accession>A0A813KP64</accession>
<dbReference type="AlphaFoldDB" id="A0A813KP64"/>
<organism evidence="1 2">
    <name type="scientific">Polarella glacialis</name>
    <name type="common">Dinoflagellate</name>
    <dbReference type="NCBI Taxonomy" id="89957"/>
    <lineage>
        <taxon>Eukaryota</taxon>
        <taxon>Sar</taxon>
        <taxon>Alveolata</taxon>
        <taxon>Dinophyceae</taxon>
        <taxon>Suessiales</taxon>
        <taxon>Suessiaceae</taxon>
        <taxon>Polarella</taxon>
    </lineage>
</organism>
<gene>
    <name evidence="1" type="ORF">PGLA2088_LOCUS35648</name>
</gene>
<feature type="non-terminal residue" evidence="1">
    <location>
        <position position="190"/>
    </location>
</feature>
<comment type="caution">
    <text evidence="1">The sequence shown here is derived from an EMBL/GenBank/DDBJ whole genome shotgun (WGS) entry which is preliminary data.</text>
</comment>
<dbReference type="Proteomes" id="UP000626109">
    <property type="component" value="Unassembled WGS sequence"/>
</dbReference>
<name>A0A813KP64_POLGL</name>
<sequence length="190" mass="21341">KCSACGRLGALAARTWGLSVLKQLEKAGRQLPRWLKEVWADPCEVLQSACAARRLLHSWTREPSQLRRRCERSSHLLRARCDGQPAPPWARLLPRLHFLLNMRTLLQHFACCRLRLRPQTLLPGSGLWVSAGSPRHGSPSPRRKASHCWVAGHLKRAVAGLKKRSARSPSSFSRPVFRPASGRSCAHGWL</sequence>
<evidence type="ECO:0000313" key="1">
    <source>
        <dbReference type="EMBL" id="CAE8709820.1"/>
    </source>
</evidence>
<proteinExistence type="predicted"/>
<dbReference type="EMBL" id="CAJNNW010031898">
    <property type="protein sequence ID" value="CAE8709820.1"/>
    <property type="molecule type" value="Genomic_DNA"/>
</dbReference>